<keyword evidence="3" id="KW-1185">Reference proteome</keyword>
<dbReference type="Proteomes" id="UP000095751">
    <property type="component" value="Unassembled WGS sequence"/>
</dbReference>
<protein>
    <submittedName>
        <fullName evidence="2">Uncharacterized protein</fullName>
    </submittedName>
</protein>
<evidence type="ECO:0000313" key="2">
    <source>
        <dbReference type="EMBL" id="OEU11521.1"/>
    </source>
</evidence>
<name>A0A1E7F001_9STRA</name>
<evidence type="ECO:0000313" key="3">
    <source>
        <dbReference type="Proteomes" id="UP000095751"/>
    </source>
</evidence>
<gene>
    <name evidence="2" type="ORF">FRACYDRAFT_270826</name>
</gene>
<dbReference type="OrthoDB" id="10448770at2759"/>
<dbReference type="EMBL" id="KV784367">
    <property type="protein sequence ID" value="OEU11521.1"/>
    <property type="molecule type" value="Genomic_DNA"/>
</dbReference>
<proteinExistence type="predicted"/>
<organism evidence="2 3">
    <name type="scientific">Fragilariopsis cylindrus CCMP1102</name>
    <dbReference type="NCBI Taxonomy" id="635003"/>
    <lineage>
        <taxon>Eukaryota</taxon>
        <taxon>Sar</taxon>
        <taxon>Stramenopiles</taxon>
        <taxon>Ochrophyta</taxon>
        <taxon>Bacillariophyta</taxon>
        <taxon>Bacillariophyceae</taxon>
        <taxon>Bacillariophycidae</taxon>
        <taxon>Bacillariales</taxon>
        <taxon>Bacillariaceae</taxon>
        <taxon>Fragilariopsis</taxon>
    </lineage>
</organism>
<dbReference type="KEGG" id="fcy:FRACYDRAFT_270826"/>
<evidence type="ECO:0000256" key="1">
    <source>
        <dbReference type="SAM" id="MobiDB-lite"/>
    </source>
</evidence>
<dbReference type="InParanoid" id="A0A1E7F001"/>
<reference evidence="2 3" key="1">
    <citation type="submission" date="2016-09" db="EMBL/GenBank/DDBJ databases">
        <title>Extensive genetic diversity and differential bi-allelic expression allows diatom success in the polar Southern Ocean.</title>
        <authorList>
            <consortium name="DOE Joint Genome Institute"/>
            <person name="Mock T."/>
            <person name="Otillar R.P."/>
            <person name="Strauss J."/>
            <person name="Dupont C."/>
            <person name="Frickenhaus S."/>
            <person name="Maumus F."/>
            <person name="Mcmullan M."/>
            <person name="Sanges R."/>
            <person name="Schmutz J."/>
            <person name="Toseland A."/>
            <person name="Valas R."/>
            <person name="Veluchamy A."/>
            <person name="Ward B.J."/>
            <person name="Allen A."/>
            <person name="Barry K."/>
            <person name="Falciatore A."/>
            <person name="Ferrante M."/>
            <person name="Fortunato A.E."/>
            <person name="Gloeckner G."/>
            <person name="Gruber A."/>
            <person name="Hipkin R."/>
            <person name="Janech M."/>
            <person name="Kroth P."/>
            <person name="Leese F."/>
            <person name="Lindquist E."/>
            <person name="Lyon B.R."/>
            <person name="Martin J."/>
            <person name="Mayer C."/>
            <person name="Parker M."/>
            <person name="Quesneville H."/>
            <person name="Raymond J."/>
            <person name="Uhlig C."/>
            <person name="Valentin K.U."/>
            <person name="Worden A.Z."/>
            <person name="Armbrust E.V."/>
            <person name="Bowler C."/>
            <person name="Green B."/>
            <person name="Moulton V."/>
            <person name="Van Oosterhout C."/>
            <person name="Grigoriev I."/>
        </authorList>
    </citation>
    <scope>NUCLEOTIDE SEQUENCE [LARGE SCALE GENOMIC DNA]</scope>
    <source>
        <strain evidence="2 3">CCMP1102</strain>
    </source>
</reference>
<accession>A0A1E7F001</accession>
<feature type="compositionally biased region" description="Low complexity" evidence="1">
    <location>
        <begin position="1"/>
        <end position="18"/>
    </location>
</feature>
<dbReference type="AlphaFoldDB" id="A0A1E7F001"/>
<sequence>MSDSSNMDNTSTSTSSSSFVERVLQQTATEEPVSTGNCLTLKDGIAATNECKISGDKNKCPAASSINYKGELVTMDAQILCPLDSVKQSDWVDASQRGLCSCDISLLDSTCGPIEDEMDCVCFACPIGMKVAFAYYCSSEIAGPCKSFDCFGQCNGAYDPGNLVGRDTIAPTTFDAPEVESAAFAATRSDMASTVLMVVALFRMIM</sequence>
<feature type="region of interest" description="Disordered" evidence="1">
    <location>
        <begin position="1"/>
        <end position="20"/>
    </location>
</feature>